<dbReference type="eggNOG" id="KOG0724">
    <property type="taxonomic scope" value="Eukaryota"/>
</dbReference>
<sequence>MRARARDTHEENKRFEDALAVYDKDTPDRWMKVAAMILGKTVVDVMRQYNEFLVVVGHRKAGQIPIPGYDTPSFTLDLRNNHGLDGFKQLYSSGSRRATLGRPSV</sequence>
<dbReference type="KEGG" id="nnu:104591043"/>
<gene>
    <name evidence="2" type="primary">LOC104591043</name>
</gene>
<reference evidence="2" key="1">
    <citation type="submission" date="2025-08" db="UniProtKB">
        <authorList>
            <consortium name="RefSeq"/>
        </authorList>
    </citation>
    <scope>IDENTIFICATION</scope>
</reference>
<name>A0A1U7Z6W9_NELNU</name>
<dbReference type="InParanoid" id="A0A1U7Z6W9"/>
<keyword evidence="1" id="KW-1185">Reference proteome</keyword>
<dbReference type="PANTHER" id="PTHR44042:SF41">
    <property type="entry name" value="DUPLICATED HOMEODOMAIN-LIKE SUPERFAMILY PROTEIN-RELATED"/>
    <property type="match status" value="1"/>
</dbReference>
<protein>
    <submittedName>
        <fullName evidence="2">Transcription factor DIVARICATA-like</fullName>
    </submittedName>
</protein>
<proteinExistence type="predicted"/>
<accession>A0A1U7Z6W9</accession>
<dbReference type="RefSeq" id="XP_010248144.1">
    <property type="nucleotide sequence ID" value="XM_010249842.1"/>
</dbReference>
<dbReference type="STRING" id="4432.A0A1U7Z6W9"/>
<dbReference type="Proteomes" id="UP000189703">
    <property type="component" value="Unplaced"/>
</dbReference>
<evidence type="ECO:0000313" key="1">
    <source>
        <dbReference type="Proteomes" id="UP000189703"/>
    </source>
</evidence>
<organism evidence="1 2">
    <name type="scientific">Nelumbo nucifera</name>
    <name type="common">Sacred lotus</name>
    <dbReference type="NCBI Taxonomy" id="4432"/>
    <lineage>
        <taxon>Eukaryota</taxon>
        <taxon>Viridiplantae</taxon>
        <taxon>Streptophyta</taxon>
        <taxon>Embryophyta</taxon>
        <taxon>Tracheophyta</taxon>
        <taxon>Spermatophyta</taxon>
        <taxon>Magnoliopsida</taxon>
        <taxon>Proteales</taxon>
        <taxon>Nelumbonaceae</taxon>
        <taxon>Nelumbo</taxon>
    </lineage>
</organism>
<dbReference type="InterPro" id="IPR009057">
    <property type="entry name" value="Homeodomain-like_sf"/>
</dbReference>
<dbReference type="InterPro" id="IPR001005">
    <property type="entry name" value="SANT/Myb"/>
</dbReference>
<dbReference type="PANTHER" id="PTHR44042">
    <property type="entry name" value="DUPLICATED HOMEODOMAIN-LIKE SUPERFAMILY PROTEIN-RELATED"/>
    <property type="match status" value="1"/>
</dbReference>
<dbReference type="SUPFAM" id="SSF46689">
    <property type="entry name" value="Homeodomain-like"/>
    <property type="match status" value="1"/>
</dbReference>
<evidence type="ECO:0000313" key="2">
    <source>
        <dbReference type="RefSeq" id="XP_010248144.1"/>
    </source>
</evidence>
<dbReference type="AlphaFoldDB" id="A0A1U7Z6W9"/>
<dbReference type="OrthoDB" id="118550at2759"/>
<dbReference type="GeneID" id="104591043"/>
<dbReference type="Gene3D" id="1.10.10.60">
    <property type="entry name" value="Homeodomain-like"/>
    <property type="match status" value="1"/>
</dbReference>
<dbReference type="CDD" id="cd00167">
    <property type="entry name" value="SANT"/>
    <property type="match status" value="1"/>
</dbReference>